<keyword evidence="3" id="KW-0378">Hydrolase</keyword>
<dbReference type="PANTHER" id="PTHR31223:SF70">
    <property type="entry name" value="LOG FAMILY PROTEIN YJL055W"/>
    <property type="match status" value="1"/>
</dbReference>
<dbReference type="InterPro" id="IPR031100">
    <property type="entry name" value="LOG_fam"/>
</dbReference>
<keyword evidence="3" id="KW-0203">Cytokinin biosynthesis</keyword>
<dbReference type="RefSeq" id="WP_345330096.1">
    <property type="nucleotide sequence ID" value="NZ_BAABJI010000002.1"/>
</dbReference>
<accession>A0ABP9FY02</accession>
<dbReference type="SUPFAM" id="SSF102405">
    <property type="entry name" value="MCP/YpsA-like"/>
    <property type="match status" value="1"/>
</dbReference>
<evidence type="ECO:0000313" key="4">
    <source>
        <dbReference type="EMBL" id="GAA4910989.1"/>
    </source>
</evidence>
<evidence type="ECO:0000256" key="2">
    <source>
        <dbReference type="ARBA" id="ARBA00006763"/>
    </source>
</evidence>
<comment type="similarity">
    <text evidence="2 3">Belongs to the LOG family.</text>
</comment>
<dbReference type="EC" id="3.2.2.n1" evidence="3"/>
<evidence type="ECO:0000313" key="5">
    <source>
        <dbReference type="Proteomes" id="UP001501436"/>
    </source>
</evidence>
<reference evidence="5" key="1">
    <citation type="journal article" date="2019" name="Int. J. Syst. Evol. Microbiol.">
        <title>The Global Catalogue of Microorganisms (GCM) 10K type strain sequencing project: providing services to taxonomists for standard genome sequencing and annotation.</title>
        <authorList>
            <consortium name="The Broad Institute Genomics Platform"/>
            <consortium name="The Broad Institute Genome Sequencing Center for Infectious Disease"/>
            <person name="Wu L."/>
            <person name="Ma J."/>
        </authorList>
    </citation>
    <scope>NUCLEOTIDE SEQUENCE [LARGE SCALE GENOMIC DNA]</scope>
    <source>
        <strain evidence="5">JCM 18283</strain>
    </source>
</reference>
<dbReference type="NCBIfam" id="TIGR00730">
    <property type="entry name" value="Rossman fold protein, TIGR00730 family"/>
    <property type="match status" value="1"/>
</dbReference>
<gene>
    <name evidence="4" type="ORF">GCM10023313_12390</name>
</gene>
<dbReference type="PANTHER" id="PTHR31223">
    <property type="entry name" value="LOG FAMILY PROTEIN YJL055W"/>
    <property type="match status" value="1"/>
</dbReference>
<comment type="catalytic activity">
    <reaction evidence="1">
        <text>AMP + H2O = D-ribose 5-phosphate + adenine</text>
        <dbReference type="Rhea" id="RHEA:20129"/>
        <dbReference type="ChEBI" id="CHEBI:15377"/>
        <dbReference type="ChEBI" id="CHEBI:16708"/>
        <dbReference type="ChEBI" id="CHEBI:78346"/>
        <dbReference type="ChEBI" id="CHEBI:456215"/>
        <dbReference type="EC" id="3.2.2.4"/>
    </reaction>
</comment>
<evidence type="ECO:0000256" key="1">
    <source>
        <dbReference type="ARBA" id="ARBA00000274"/>
    </source>
</evidence>
<proteinExistence type="inferred from homology"/>
<sequence>MKTVCVYCGANFNGDTDLLNVIENLAQYFADNGITLIFGGGRVGVMGLIADAVLAKGGKAIGIIPQFLADKEVAHTGLTELHIVQTMHERKQLMVKMSDGIIALPGGLGTLDELFEALTWLQLGLHKSPVGVLNLNGFYDMLLKQLDVMTEQKFMKPANRAMVLSAGDVAGLMDAMQNFDAAPEEVWFKK</sequence>
<dbReference type="EMBL" id="BAABJI010000002">
    <property type="protein sequence ID" value="GAA4910989.1"/>
    <property type="molecule type" value="Genomic_DNA"/>
</dbReference>
<name>A0ABP9FY02_9SPHI</name>
<keyword evidence="5" id="KW-1185">Reference proteome</keyword>
<dbReference type="Gene3D" id="3.40.50.450">
    <property type="match status" value="1"/>
</dbReference>
<protein>
    <recommendedName>
        <fullName evidence="3">Cytokinin riboside 5'-monophosphate phosphoribohydrolase</fullName>
        <ecNumber evidence="3">3.2.2.n1</ecNumber>
    </recommendedName>
</protein>
<comment type="caution">
    <text evidence="4">The sequence shown here is derived from an EMBL/GenBank/DDBJ whole genome shotgun (WGS) entry which is preliminary data.</text>
</comment>
<dbReference type="InterPro" id="IPR005269">
    <property type="entry name" value="LOG"/>
</dbReference>
<evidence type="ECO:0000256" key="3">
    <source>
        <dbReference type="RuleBase" id="RU363015"/>
    </source>
</evidence>
<organism evidence="4 5">
    <name type="scientific">Mucilaginibacter defluvii</name>
    <dbReference type="NCBI Taxonomy" id="1196019"/>
    <lineage>
        <taxon>Bacteria</taxon>
        <taxon>Pseudomonadati</taxon>
        <taxon>Bacteroidota</taxon>
        <taxon>Sphingobacteriia</taxon>
        <taxon>Sphingobacteriales</taxon>
        <taxon>Sphingobacteriaceae</taxon>
        <taxon>Mucilaginibacter</taxon>
    </lineage>
</organism>
<dbReference type="Proteomes" id="UP001501436">
    <property type="component" value="Unassembled WGS sequence"/>
</dbReference>
<dbReference type="Pfam" id="PF03641">
    <property type="entry name" value="Lysine_decarbox"/>
    <property type="match status" value="1"/>
</dbReference>